<sequence length="742" mass="76955">MPGEHTHLATPSQLKYGTAPLIPGWGRGAVGNFRSPTPSAALVAAVTCKASTEHGGWSLAPIGHNTKAETYPKGWGPRGAEAVGARCGPPNLPPGDTRAPRSGRDQGPASGTHPCRLGENDQVSLAEEDPAPGIPASARPSGRGDVHLPRQPGTEGVGGVGKGRPRLPCGAGLTMALAAAAAAAAAGVSQAAVLGFLQEHGGKVRNSDLLSRFKPLLDAGDPRGRAARRDRFKQFVNDVAVVKELDGVKFVVLKKKLRPRQAPEPLPSCVPGTPEAPALPSKITSVSQVEPAGPGAPSLAAASQAEPREDPAPPLEPQDTPEAPASEPTQPTGEPLLGPAQQSGGLSDPQIPAFELALPPEELSADVAPPSRSPSVEALPHAEAPAPEPGSGATKEAPPPPLHAPPPKPCMLPVRCVPGPAALRIRAEEQGLRRQLSEEPSPRSSPLLLRRLSVEESGLGLSLGPGRSPHLRRLSRAGPRLLSPDTEEVPAAPPPSAVPLEPTEHEWLVRAAGGCWTHQLHGLLLRDSGLAAKRDFISGFTALHWAAKSGNREMALQLVEVARRGGAPVDVNARSHGGYTPLHLAALHGHEDAAVLLVVRLGAQVHVRDHSGRRAYQYLPPSASYALRRLLGDPCLRGATEADATGAGGGTFAARRPVQVAATILSSTTSAFLGVLADDLMLQDLARGMRKSGSFSKFLGASPMAPRKKTKTRSGLPAFSEISRRPTPGPLAGLVPSLPPTT</sequence>
<dbReference type="RefSeq" id="XP_019655024.2">
    <property type="nucleotide sequence ID" value="XM_019799465.2"/>
</dbReference>
<evidence type="ECO:0000259" key="6">
    <source>
        <dbReference type="Pfam" id="PF25877"/>
    </source>
</evidence>
<feature type="compositionally biased region" description="Low complexity" evidence="5">
    <location>
        <begin position="290"/>
        <end position="305"/>
    </location>
</feature>
<reference evidence="7 8" key="1">
    <citation type="journal article" date="2010" name="Nature">
        <title>The sequence and de novo assembly of the giant panda genome.</title>
        <authorList>
            <person name="Li R."/>
            <person name="Fan W."/>
            <person name="Tian G."/>
            <person name="Zhu H."/>
            <person name="He L."/>
            <person name="Cai J."/>
            <person name="Huang Q."/>
            <person name="Cai Q."/>
            <person name="Li B."/>
            <person name="Bai Y."/>
            <person name="Zhang Z."/>
            <person name="Zhang Y."/>
            <person name="Wang W."/>
            <person name="Li J."/>
            <person name="Wei F."/>
            <person name="Li H."/>
            <person name="Jian M."/>
            <person name="Li J."/>
            <person name="Zhang Z."/>
            <person name="Nielsen R."/>
            <person name="Li D."/>
            <person name="Gu W."/>
            <person name="Yang Z."/>
            <person name="Xuan Z."/>
            <person name="Ryder O.A."/>
            <person name="Leung F.C."/>
            <person name="Zhou Y."/>
            <person name="Cao J."/>
            <person name="Sun X."/>
            <person name="Fu Y."/>
            <person name="Fang X."/>
            <person name="Guo X."/>
            <person name="Wang B."/>
            <person name="Hou R."/>
            <person name="Shen F."/>
            <person name="Mu B."/>
            <person name="Ni P."/>
            <person name="Lin R."/>
            <person name="Qian W."/>
            <person name="Wang G."/>
            <person name="Yu C."/>
            <person name="Nie W."/>
            <person name="Wang J."/>
            <person name="Wu Z."/>
            <person name="Liang H."/>
            <person name="Min J."/>
            <person name="Wu Q."/>
            <person name="Cheng S."/>
            <person name="Ruan J."/>
            <person name="Wang M."/>
            <person name="Shi Z."/>
            <person name="Wen M."/>
            <person name="Liu B."/>
            <person name="Ren X."/>
            <person name="Zheng H."/>
            <person name="Dong D."/>
            <person name="Cook K."/>
            <person name="Shan G."/>
            <person name="Zhang H."/>
            <person name="Kosiol C."/>
            <person name="Xie X."/>
            <person name="Lu Z."/>
            <person name="Zheng H."/>
            <person name="Li Y."/>
            <person name="Steiner C.C."/>
            <person name="Lam T.T."/>
            <person name="Lin S."/>
            <person name="Zhang Q."/>
            <person name="Li G."/>
            <person name="Tian J."/>
            <person name="Gong T."/>
            <person name="Liu H."/>
            <person name="Zhang D."/>
            <person name="Fang L."/>
            <person name="Ye C."/>
            <person name="Zhang J."/>
            <person name="Hu W."/>
            <person name="Xu A."/>
            <person name="Ren Y."/>
            <person name="Zhang G."/>
            <person name="Bruford M.W."/>
            <person name="Li Q."/>
            <person name="Ma L."/>
            <person name="Guo Y."/>
            <person name="An N."/>
            <person name="Hu Y."/>
            <person name="Zheng Y."/>
            <person name="Shi Y."/>
            <person name="Li Z."/>
            <person name="Liu Q."/>
            <person name="Chen Y."/>
            <person name="Zhao J."/>
            <person name="Qu N."/>
            <person name="Zhao S."/>
            <person name="Tian F."/>
            <person name="Wang X."/>
            <person name="Wang H."/>
            <person name="Xu L."/>
            <person name="Liu X."/>
            <person name="Vinar T."/>
            <person name="Wang Y."/>
            <person name="Lam T.W."/>
            <person name="Yiu S.M."/>
            <person name="Liu S."/>
            <person name="Zhang H."/>
            <person name="Li D."/>
            <person name="Huang Y."/>
            <person name="Wang X."/>
            <person name="Yang G."/>
            <person name="Jiang Z."/>
            <person name="Wang J."/>
            <person name="Qin N."/>
            <person name="Li L."/>
            <person name="Li J."/>
            <person name="Bolund L."/>
            <person name="Kristiansen K."/>
            <person name="Wong G.K."/>
            <person name="Olson M."/>
            <person name="Zhang X."/>
            <person name="Li S."/>
            <person name="Yang H."/>
            <person name="Wang J."/>
            <person name="Wang J."/>
        </authorList>
    </citation>
    <scope>NUCLEOTIDE SEQUENCE [LARGE SCALE GENOMIC DNA]</scope>
</reference>
<feature type="region of interest" description="Disordered" evidence="5">
    <location>
        <begin position="261"/>
        <end position="351"/>
    </location>
</feature>
<keyword evidence="8" id="KW-1185">Reference proteome</keyword>
<dbReference type="GeneTree" id="ENSGT00950000183003"/>
<dbReference type="PROSITE" id="PS50297">
    <property type="entry name" value="ANK_REP_REGION"/>
    <property type="match status" value="1"/>
</dbReference>
<feature type="domain" description="SOWAHA-C winged helix-turn-helix" evidence="6">
    <location>
        <begin position="188"/>
        <end position="259"/>
    </location>
</feature>
<reference evidence="7" key="2">
    <citation type="submission" date="2025-08" db="UniProtKB">
        <authorList>
            <consortium name="Ensembl"/>
        </authorList>
    </citation>
    <scope>IDENTIFICATION</scope>
</reference>
<dbReference type="Pfam" id="PF12796">
    <property type="entry name" value="Ank_2"/>
    <property type="match status" value="1"/>
</dbReference>
<feature type="region of interest" description="Disordered" evidence="5">
    <location>
        <begin position="70"/>
        <end position="163"/>
    </location>
</feature>
<name>A0A7N5JZ87_AILME</name>
<dbReference type="Gene3D" id="1.25.40.20">
    <property type="entry name" value="Ankyrin repeat-containing domain"/>
    <property type="match status" value="1"/>
</dbReference>
<dbReference type="PROSITE" id="PS50088">
    <property type="entry name" value="ANK_REPEAT"/>
    <property type="match status" value="2"/>
</dbReference>
<keyword evidence="1" id="KW-0677">Repeat</keyword>
<gene>
    <name evidence="7" type="primary">SOWAHA</name>
</gene>
<evidence type="ECO:0000256" key="1">
    <source>
        <dbReference type="ARBA" id="ARBA00022737"/>
    </source>
</evidence>
<accession>A0A7N5JZ87</accession>
<reference evidence="7" key="3">
    <citation type="submission" date="2025-09" db="UniProtKB">
        <authorList>
            <consortium name="Ensembl"/>
        </authorList>
    </citation>
    <scope>IDENTIFICATION</scope>
</reference>
<feature type="region of interest" description="Disordered" evidence="5">
    <location>
        <begin position="700"/>
        <end position="742"/>
    </location>
</feature>
<dbReference type="GeneID" id="100475035"/>
<evidence type="ECO:0000256" key="3">
    <source>
        <dbReference type="ARBA" id="ARBA00038122"/>
    </source>
</evidence>
<dbReference type="Proteomes" id="UP000008912">
    <property type="component" value="Unassembled WGS sequence"/>
</dbReference>
<evidence type="ECO:0000256" key="2">
    <source>
        <dbReference type="ARBA" id="ARBA00023043"/>
    </source>
</evidence>
<dbReference type="PANTHER" id="PTHR14491">
    <property type="entry name" value="SOSONDOWAH, ISOFORM G"/>
    <property type="match status" value="1"/>
</dbReference>
<evidence type="ECO:0000313" key="7">
    <source>
        <dbReference type="Ensembl" id="ENSAMEP00000032570.1"/>
    </source>
</evidence>
<comment type="similarity">
    <text evidence="3">Belongs to the SOWAH family.</text>
</comment>
<organism evidence="7 8">
    <name type="scientific">Ailuropoda melanoleuca</name>
    <name type="common">Giant panda</name>
    <dbReference type="NCBI Taxonomy" id="9646"/>
    <lineage>
        <taxon>Eukaryota</taxon>
        <taxon>Metazoa</taxon>
        <taxon>Chordata</taxon>
        <taxon>Craniata</taxon>
        <taxon>Vertebrata</taxon>
        <taxon>Euteleostomi</taxon>
        <taxon>Mammalia</taxon>
        <taxon>Eutheria</taxon>
        <taxon>Laurasiatheria</taxon>
        <taxon>Carnivora</taxon>
        <taxon>Caniformia</taxon>
        <taxon>Ursidae</taxon>
        <taxon>Ailuropoda</taxon>
    </lineage>
</organism>
<dbReference type="OrthoDB" id="432281at2759"/>
<dbReference type="SMART" id="SM00248">
    <property type="entry name" value="ANK"/>
    <property type="match status" value="2"/>
</dbReference>
<evidence type="ECO:0000313" key="8">
    <source>
        <dbReference type="Proteomes" id="UP000008912"/>
    </source>
</evidence>
<dbReference type="InterPro" id="IPR002110">
    <property type="entry name" value="Ankyrin_rpt"/>
</dbReference>
<keyword evidence="2 4" id="KW-0040">ANK repeat</keyword>
<dbReference type="Ensembl" id="ENSAMET00000045554.1">
    <property type="protein sequence ID" value="ENSAMEP00000032570.1"/>
    <property type="gene ID" value="ENSAMEG00000025558.1"/>
</dbReference>
<dbReference type="AlphaFoldDB" id="A0A7N5JZ87"/>
<dbReference type="InParanoid" id="A0A7N5JZ87"/>
<feature type="repeat" description="ANK" evidence="4">
    <location>
        <begin position="577"/>
        <end position="610"/>
    </location>
</feature>
<dbReference type="InterPro" id="IPR058889">
    <property type="entry name" value="WHD_SOWAHA-C"/>
</dbReference>
<dbReference type="KEGG" id="aml:100475035"/>
<feature type="region of interest" description="Disordered" evidence="5">
    <location>
        <begin position="481"/>
        <end position="500"/>
    </location>
</feature>
<dbReference type="Pfam" id="PF25877">
    <property type="entry name" value="WHD_SOWAH"/>
    <property type="match status" value="1"/>
</dbReference>
<proteinExistence type="inferred from homology"/>
<dbReference type="InterPro" id="IPR036770">
    <property type="entry name" value="Ankyrin_rpt-contain_sf"/>
</dbReference>
<dbReference type="CTD" id="134548"/>
<dbReference type="SUPFAM" id="SSF48403">
    <property type="entry name" value="Ankyrin repeat"/>
    <property type="match status" value="1"/>
</dbReference>
<feature type="repeat" description="ANK" evidence="4">
    <location>
        <begin position="538"/>
        <end position="574"/>
    </location>
</feature>
<feature type="compositionally biased region" description="Pro residues" evidence="5">
    <location>
        <begin position="397"/>
        <end position="410"/>
    </location>
</feature>
<dbReference type="PANTHER" id="PTHR14491:SF2">
    <property type="entry name" value="ANKYRIN REPEAT DOMAIN-CONTAINING PROTEIN SOWAHA"/>
    <property type="match status" value="1"/>
</dbReference>
<evidence type="ECO:0000256" key="4">
    <source>
        <dbReference type="PROSITE-ProRule" id="PRU00023"/>
    </source>
</evidence>
<feature type="region of interest" description="Disordered" evidence="5">
    <location>
        <begin position="364"/>
        <end position="412"/>
    </location>
</feature>
<protein>
    <submittedName>
        <fullName evidence="7">Sosondowah ankyrin repeat domain family member A</fullName>
    </submittedName>
</protein>
<evidence type="ECO:0000256" key="5">
    <source>
        <dbReference type="SAM" id="MobiDB-lite"/>
    </source>
</evidence>